<name>A0A218V4Q6_9PASE</name>
<evidence type="ECO:0000313" key="2">
    <source>
        <dbReference type="EMBL" id="OWK60858.1"/>
    </source>
</evidence>
<evidence type="ECO:0000256" key="1">
    <source>
        <dbReference type="SAM" id="MobiDB-lite"/>
    </source>
</evidence>
<dbReference type="Proteomes" id="UP000197619">
    <property type="component" value="Unassembled WGS sequence"/>
</dbReference>
<reference evidence="2 3" key="1">
    <citation type="submission" date="2017-05" db="EMBL/GenBank/DDBJ databases">
        <title>Genome of assembly of the Bengalese finch, Lonchura striata domestica.</title>
        <authorList>
            <person name="Colquitt B.M."/>
            <person name="Brainard M.S."/>
        </authorList>
    </citation>
    <scope>NUCLEOTIDE SEQUENCE [LARGE SCALE GENOMIC DNA]</scope>
    <source>
        <strain evidence="2">White83orange57</strain>
    </source>
</reference>
<dbReference type="AlphaFoldDB" id="A0A218V4Q6"/>
<evidence type="ECO:0000313" key="3">
    <source>
        <dbReference type="Proteomes" id="UP000197619"/>
    </source>
</evidence>
<sequence>MVSAGRAIRDHLVLDSLPWEENPSAKHHPQNLPQAPSKLPSRTSRAGESTASLGNLFQCLTTLTVKNFFPISNLNTFILV</sequence>
<dbReference type="EMBL" id="MUZQ01000050">
    <property type="protein sequence ID" value="OWK60858.1"/>
    <property type="molecule type" value="Genomic_DNA"/>
</dbReference>
<accession>A0A218V4Q6</accession>
<gene>
    <name evidence="2" type="ORF">RLOC_00000494</name>
</gene>
<protein>
    <submittedName>
        <fullName evidence="2">Uncharacterized protein</fullName>
    </submittedName>
</protein>
<keyword evidence="3" id="KW-1185">Reference proteome</keyword>
<proteinExistence type="predicted"/>
<comment type="caution">
    <text evidence="2">The sequence shown here is derived from an EMBL/GenBank/DDBJ whole genome shotgun (WGS) entry which is preliminary data.</text>
</comment>
<organism evidence="2 3">
    <name type="scientific">Lonchura striata</name>
    <name type="common">white-rumped munia</name>
    <dbReference type="NCBI Taxonomy" id="40157"/>
    <lineage>
        <taxon>Eukaryota</taxon>
        <taxon>Metazoa</taxon>
        <taxon>Chordata</taxon>
        <taxon>Craniata</taxon>
        <taxon>Vertebrata</taxon>
        <taxon>Euteleostomi</taxon>
        <taxon>Archelosauria</taxon>
        <taxon>Archosauria</taxon>
        <taxon>Dinosauria</taxon>
        <taxon>Saurischia</taxon>
        <taxon>Theropoda</taxon>
        <taxon>Coelurosauria</taxon>
        <taxon>Aves</taxon>
        <taxon>Neognathae</taxon>
        <taxon>Neoaves</taxon>
        <taxon>Telluraves</taxon>
        <taxon>Australaves</taxon>
        <taxon>Passeriformes</taxon>
        <taxon>Passeroidea</taxon>
        <taxon>Estrildidae</taxon>
        <taxon>Estrildinae</taxon>
        <taxon>Lonchura</taxon>
    </lineage>
</organism>
<feature type="region of interest" description="Disordered" evidence="1">
    <location>
        <begin position="20"/>
        <end position="47"/>
    </location>
</feature>